<reference evidence="2" key="1">
    <citation type="submission" date="2015-04" db="UniProtKB">
        <authorList>
            <consortium name="EnsemblPlants"/>
        </authorList>
    </citation>
    <scope>IDENTIFICATION</scope>
    <source>
        <strain evidence="2">SL10</strain>
    </source>
</reference>
<feature type="region of interest" description="Disordered" evidence="1">
    <location>
        <begin position="37"/>
        <end position="61"/>
    </location>
</feature>
<keyword evidence="3" id="KW-1185">Reference proteome</keyword>
<dbReference type="AlphaFoldDB" id="A0A0E0IX81"/>
<protein>
    <submittedName>
        <fullName evidence="2">Uncharacterized protein</fullName>
    </submittedName>
</protein>
<dbReference type="EnsemblPlants" id="ONIVA11G00930.1">
    <property type="protein sequence ID" value="ONIVA11G00930.1"/>
    <property type="gene ID" value="ONIVA11G00930"/>
</dbReference>
<dbReference type="EnsemblPlants" id="ONIVA11G00690.1">
    <property type="protein sequence ID" value="ONIVA11G00690.1"/>
    <property type="gene ID" value="ONIVA11G00690"/>
</dbReference>
<dbReference type="Proteomes" id="UP000006591">
    <property type="component" value="Chromosome 11"/>
</dbReference>
<evidence type="ECO:0000313" key="2">
    <source>
        <dbReference type="EnsemblPlants" id="ONIVA11G00690.1"/>
    </source>
</evidence>
<name>A0A0E0IX81_ORYNI</name>
<sequence>MYTAPTDLALTPCQRGTRADPPADARELIRTVNDAGVALGTPPGSQQESSVLRNALQTLRQ</sequence>
<feature type="compositionally biased region" description="Polar residues" evidence="1">
    <location>
        <begin position="43"/>
        <end position="61"/>
    </location>
</feature>
<dbReference type="Gramene" id="ONIVA11G00930.1">
    <property type="protein sequence ID" value="ONIVA11G00930.1"/>
    <property type="gene ID" value="ONIVA11G00930"/>
</dbReference>
<proteinExistence type="predicted"/>
<reference evidence="2" key="2">
    <citation type="submission" date="2018-04" db="EMBL/GenBank/DDBJ databases">
        <title>OnivRS2 (Oryza nivara Reference Sequence Version 2).</title>
        <authorList>
            <person name="Zhang J."/>
            <person name="Kudrna D."/>
            <person name="Lee S."/>
            <person name="Talag J."/>
            <person name="Rajasekar S."/>
            <person name="Welchert J."/>
            <person name="Hsing Y.-I."/>
            <person name="Wing R.A."/>
        </authorList>
    </citation>
    <scope>NUCLEOTIDE SEQUENCE [LARGE SCALE GENOMIC DNA]</scope>
    <source>
        <strain evidence="2">SL10</strain>
    </source>
</reference>
<organism evidence="2">
    <name type="scientific">Oryza nivara</name>
    <name type="common">Indian wild rice</name>
    <name type="synonym">Oryza sativa f. spontanea</name>
    <dbReference type="NCBI Taxonomy" id="4536"/>
    <lineage>
        <taxon>Eukaryota</taxon>
        <taxon>Viridiplantae</taxon>
        <taxon>Streptophyta</taxon>
        <taxon>Embryophyta</taxon>
        <taxon>Tracheophyta</taxon>
        <taxon>Spermatophyta</taxon>
        <taxon>Magnoliopsida</taxon>
        <taxon>Liliopsida</taxon>
        <taxon>Poales</taxon>
        <taxon>Poaceae</taxon>
        <taxon>BOP clade</taxon>
        <taxon>Oryzoideae</taxon>
        <taxon>Oryzeae</taxon>
        <taxon>Oryzinae</taxon>
        <taxon>Oryza</taxon>
    </lineage>
</organism>
<dbReference type="Gramene" id="ONIVA11G00690.1">
    <property type="protein sequence ID" value="ONIVA11G00690.1"/>
    <property type="gene ID" value="ONIVA11G00690"/>
</dbReference>
<dbReference type="STRING" id="4536.A0A0E0IX81"/>
<dbReference type="HOGENOM" id="CLU_2926620_0_0_1"/>
<accession>A0A0E0IX81</accession>
<feature type="region of interest" description="Disordered" evidence="1">
    <location>
        <begin position="1"/>
        <end position="22"/>
    </location>
</feature>
<evidence type="ECO:0000256" key="1">
    <source>
        <dbReference type="SAM" id="MobiDB-lite"/>
    </source>
</evidence>
<evidence type="ECO:0000313" key="3">
    <source>
        <dbReference type="Proteomes" id="UP000006591"/>
    </source>
</evidence>